<reference evidence="2" key="1">
    <citation type="submission" date="2022-10" db="EMBL/GenBank/DDBJ databases">
        <title>The complete genomes of actinobacterial strains from the NBC collection.</title>
        <authorList>
            <person name="Joergensen T.S."/>
            <person name="Alvarez Arevalo M."/>
            <person name="Sterndorff E.B."/>
            <person name="Faurdal D."/>
            <person name="Vuksanovic O."/>
            <person name="Mourched A.-S."/>
            <person name="Charusanti P."/>
            <person name="Shaw S."/>
            <person name="Blin K."/>
            <person name="Weber T."/>
        </authorList>
    </citation>
    <scope>NUCLEOTIDE SEQUENCE</scope>
    <source>
        <strain evidence="2">NBC_01482</strain>
    </source>
</reference>
<dbReference type="Proteomes" id="UP001432062">
    <property type="component" value="Chromosome"/>
</dbReference>
<evidence type="ECO:0000256" key="1">
    <source>
        <dbReference type="SAM" id="MobiDB-lite"/>
    </source>
</evidence>
<evidence type="ECO:0000313" key="3">
    <source>
        <dbReference type="Proteomes" id="UP001432062"/>
    </source>
</evidence>
<keyword evidence="3" id="KW-1185">Reference proteome</keyword>
<gene>
    <name evidence="2" type="ORF">OG563_18935</name>
</gene>
<evidence type="ECO:0000313" key="2">
    <source>
        <dbReference type="EMBL" id="WUV50084.1"/>
    </source>
</evidence>
<name>A0ABZ1Z3E6_9NOCA</name>
<sequence length="47" mass="5145">MAITRQFADSIQSDQQHRGSDRDAEQGTEAQADPARYLLLAGKAGLR</sequence>
<protein>
    <submittedName>
        <fullName evidence="2">Uncharacterized protein</fullName>
    </submittedName>
</protein>
<proteinExistence type="predicted"/>
<organism evidence="2 3">
    <name type="scientific">Nocardia vinacea</name>
    <dbReference type="NCBI Taxonomy" id="96468"/>
    <lineage>
        <taxon>Bacteria</taxon>
        <taxon>Bacillati</taxon>
        <taxon>Actinomycetota</taxon>
        <taxon>Actinomycetes</taxon>
        <taxon>Mycobacteriales</taxon>
        <taxon>Nocardiaceae</taxon>
        <taxon>Nocardia</taxon>
    </lineage>
</organism>
<feature type="compositionally biased region" description="Basic and acidic residues" evidence="1">
    <location>
        <begin position="15"/>
        <end position="25"/>
    </location>
</feature>
<dbReference type="RefSeq" id="WP_329414862.1">
    <property type="nucleotide sequence ID" value="NZ_CP109441.1"/>
</dbReference>
<feature type="region of interest" description="Disordered" evidence="1">
    <location>
        <begin position="1"/>
        <end position="35"/>
    </location>
</feature>
<dbReference type="EMBL" id="CP109441">
    <property type="protein sequence ID" value="WUV50084.1"/>
    <property type="molecule type" value="Genomic_DNA"/>
</dbReference>
<accession>A0ABZ1Z3E6</accession>